<dbReference type="SUPFAM" id="SSF54364">
    <property type="entry name" value="Translation initiation factor IF3, N-terminal domain"/>
    <property type="match status" value="1"/>
</dbReference>
<evidence type="ECO:0000259" key="6">
    <source>
        <dbReference type="Pfam" id="PF00707"/>
    </source>
</evidence>
<dbReference type="InterPro" id="IPR019814">
    <property type="entry name" value="Translation_initiation_fac_3_N"/>
</dbReference>
<dbReference type="Gene3D" id="3.30.110.10">
    <property type="entry name" value="Translation initiation factor 3 (IF-3), C-terminal domain"/>
    <property type="match status" value="1"/>
</dbReference>
<gene>
    <name evidence="8" type="ORF">A2755_01245</name>
</gene>
<dbReference type="Proteomes" id="UP000177029">
    <property type="component" value="Unassembled WGS sequence"/>
</dbReference>
<comment type="similarity">
    <text evidence="1">Belongs to the IF-3 family.</text>
</comment>
<dbReference type="PANTHER" id="PTHR10938">
    <property type="entry name" value="TRANSLATION INITIATION FACTOR IF-3"/>
    <property type="match status" value="1"/>
</dbReference>
<dbReference type="PANTHER" id="PTHR10938:SF0">
    <property type="entry name" value="TRANSLATION INITIATION FACTOR IF-3, MITOCHONDRIAL"/>
    <property type="match status" value="1"/>
</dbReference>
<protein>
    <recommendedName>
        <fullName evidence="4">Translation initiation factor IF-3</fullName>
    </recommendedName>
</protein>
<dbReference type="Pfam" id="PF05198">
    <property type="entry name" value="IF3_N"/>
    <property type="match status" value="1"/>
</dbReference>
<keyword evidence="3" id="KW-0648">Protein biosynthesis</keyword>
<feature type="domain" description="Translation initiation factor 3 C-terminal" evidence="6">
    <location>
        <begin position="96"/>
        <end position="181"/>
    </location>
</feature>
<dbReference type="InterPro" id="IPR036787">
    <property type="entry name" value="T_IF-3_N_sf"/>
</dbReference>
<dbReference type="GO" id="GO:0003743">
    <property type="term" value="F:translation initiation factor activity"/>
    <property type="evidence" value="ECO:0007669"/>
    <property type="project" value="UniProtKB-UniRule"/>
</dbReference>
<evidence type="ECO:0000256" key="2">
    <source>
        <dbReference type="ARBA" id="ARBA00022540"/>
    </source>
</evidence>
<dbReference type="SUPFAM" id="SSF55200">
    <property type="entry name" value="Translation initiation factor IF3, C-terminal domain"/>
    <property type="match status" value="1"/>
</dbReference>
<keyword evidence="2 8" id="KW-0396">Initiation factor</keyword>
<evidence type="ECO:0000313" key="8">
    <source>
        <dbReference type="EMBL" id="OGM92375.1"/>
    </source>
</evidence>
<evidence type="ECO:0000256" key="3">
    <source>
        <dbReference type="ARBA" id="ARBA00022917"/>
    </source>
</evidence>
<dbReference type="InterPro" id="IPR001288">
    <property type="entry name" value="Translation_initiation_fac_3"/>
</dbReference>
<dbReference type="EMBL" id="MGIP01000002">
    <property type="protein sequence ID" value="OGM92375.1"/>
    <property type="molecule type" value="Genomic_DNA"/>
</dbReference>
<dbReference type="InterPro" id="IPR036788">
    <property type="entry name" value="T_IF-3_C_sf"/>
</dbReference>
<name>A0A1F8DX91_9BACT</name>
<dbReference type="GO" id="GO:0032790">
    <property type="term" value="P:ribosome disassembly"/>
    <property type="evidence" value="ECO:0007669"/>
    <property type="project" value="TreeGrafter"/>
</dbReference>
<evidence type="ECO:0000259" key="7">
    <source>
        <dbReference type="Pfam" id="PF05198"/>
    </source>
</evidence>
<dbReference type="Gene3D" id="3.10.20.80">
    <property type="entry name" value="Translation initiation factor 3 (IF-3), N-terminal domain"/>
    <property type="match status" value="1"/>
</dbReference>
<evidence type="ECO:0000256" key="5">
    <source>
        <dbReference type="SAM" id="Coils"/>
    </source>
</evidence>
<keyword evidence="5" id="KW-0175">Coiled coil</keyword>
<feature type="coiled-coil region" evidence="5">
    <location>
        <begin position="97"/>
        <end position="124"/>
    </location>
</feature>
<dbReference type="GO" id="GO:0043022">
    <property type="term" value="F:ribosome binding"/>
    <property type="evidence" value="ECO:0007669"/>
    <property type="project" value="TreeGrafter"/>
</dbReference>
<dbReference type="Pfam" id="PF00707">
    <property type="entry name" value="IF3_C"/>
    <property type="match status" value="1"/>
</dbReference>
<dbReference type="InterPro" id="IPR019815">
    <property type="entry name" value="Translation_initiation_fac_3_C"/>
</dbReference>
<accession>A0A1F8DX91</accession>
<evidence type="ECO:0000256" key="4">
    <source>
        <dbReference type="NCBIfam" id="TIGR00168"/>
    </source>
</evidence>
<sequence>MTLSRLLCYFSSIIRNKYTINTQITTKELRVVGSEGENIGVLSRDEALQKAQADGLDLILINAISSPPIAKIASFDKWRYQQEKEEKKQHAHKGGELKQIRITVRAAENDLRRQAQKADEFLKEGHKVEIMMALRGREKSPKMKGWVLEKFHAFVAMITEEHRAASEPKPGGRGMIMQIVKK</sequence>
<comment type="caution">
    <text evidence="8">The sequence shown here is derived from an EMBL/GenBank/DDBJ whole genome shotgun (WGS) entry which is preliminary data.</text>
</comment>
<evidence type="ECO:0000313" key="9">
    <source>
        <dbReference type="Proteomes" id="UP000177029"/>
    </source>
</evidence>
<dbReference type="GO" id="GO:0005737">
    <property type="term" value="C:cytoplasm"/>
    <property type="evidence" value="ECO:0007669"/>
    <property type="project" value="UniProtKB-ARBA"/>
</dbReference>
<organism evidence="8 9">
    <name type="scientific">Candidatus Wolfebacteria bacterium RIFCSPHIGHO2_01_FULL_48_22</name>
    <dbReference type="NCBI Taxonomy" id="1802555"/>
    <lineage>
        <taxon>Bacteria</taxon>
        <taxon>Candidatus Wolfeibacteriota</taxon>
    </lineage>
</organism>
<dbReference type="NCBIfam" id="TIGR00168">
    <property type="entry name" value="infC"/>
    <property type="match status" value="1"/>
</dbReference>
<dbReference type="STRING" id="1802555.A2755_01245"/>
<proteinExistence type="inferred from homology"/>
<feature type="domain" description="Translation initiation factor 3 N-terminal" evidence="7">
    <location>
        <begin position="20"/>
        <end position="89"/>
    </location>
</feature>
<evidence type="ECO:0000256" key="1">
    <source>
        <dbReference type="ARBA" id="ARBA00005439"/>
    </source>
</evidence>
<reference evidence="8 9" key="1">
    <citation type="journal article" date="2016" name="Nat. Commun.">
        <title>Thousands of microbial genomes shed light on interconnected biogeochemical processes in an aquifer system.</title>
        <authorList>
            <person name="Anantharaman K."/>
            <person name="Brown C.T."/>
            <person name="Hug L.A."/>
            <person name="Sharon I."/>
            <person name="Castelle C.J."/>
            <person name="Probst A.J."/>
            <person name="Thomas B.C."/>
            <person name="Singh A."/>
            <person name="Wilkins M.J."/>
            <person name="Karaoz U."/>
            <person name="Brodie E.L."/>
            <person name="Williams K.H."/>
            <person name="Hubbard S.S."/>
            <person name="Banfield J.F."/>
        </authorList>
    </citation>
    <scope>NUCLEOTIDE SEQUENCE [LARGE SCALE GENOMIC DNA]</scope>
</reference>
<dbReference type="AlphaFoldDB" id="A0A1F8DX91"/>